<evidence type="ECO:0000313" key="3">
    <source>
        <dbReference type="Proteomes" id="UP000186039"/>
    </source>
</evidence>
<evidence type="ECO:0000313" key="1">
    <source>
        <dbReference type="EMBL" id="OLQ85761.1"/>
    </source>
</evidence>
<evidence type="ECO:0000313" key="4">
    <source>
        <dbReference type="Proteomes" id="UP000186313"/>
    </source>
</evidence>
<gene>
    <name evidence="1" type="ORF">BIY20_02930</name>
    <name evidence="2" type="ORF">BIY22_15995</name>
</gene>
<organism evidence="2 4">
    <name type="scientific">Vibrio panuliri</name>
    <dbReference type="NCBI Taxonomy" id="1381081"/>
    <lineage>
        <taxon>Bacteria</taxon>
        <taxon>Pseudomonadati</taxon>
        <taxon>Pseudomonadota</taxon>
        <taxon>Gammaproteobacteria</taxon>
        <taxon>Vibrionales</taxon>
        <taxon>Vibrionaceae</taxon>
        <taxon>Vibrio</taxon>
    </lineage>
</organism>
<reference evidence="3 4" key="1">
    <citation type="submission" date="2016-09" db="EMBL/GenBank/DDBJ databases">
        <title>Genomic Taxonomy of the Vibrionaceae.</title>
        <authorList>
            <person name="Gonzalez-Castillo A."/>
            <person name="Gomez-Gil B."/>
            <person name="Enciso-Ibarra K."/>
        </authorList>
    </citation>
    <scope>NUCLEOTIDE SEQUENCE [LARGE SCALE GENOMIC DNA]</scope>
    <source>
        <strain evidence="1 3">CAIM 1902</strain>
        <strain evidence="2 4">CAIM 703</strain>
    </source>
</reference>
<dbReference type="AlphaFoldDB" id="A0A1Q9HNC9"/>
<comment type="caution">
    <text evidence="2">The sequence shown here is derived from an EMBL/GenBank/DDBJ whole genome shotgun (WGS) entry which is preliminary data.</text>
</comment>
<dbReference type="Proteomes" id="UP000186039">
    <property type="component" value="Unassembled WGS sequence"/>
</dbReference>
<evidence type="ECO:0000313" key="2">
    <source>
        <dbReference type="EMBL" id="OLQ92314.1"/>
    </source>
</evidence>
<dbReference type="RefSeq" id="WP_075706477.1">
    <property type="nucleotide sequence ID" value="NZ_MJMH01000217.1"/>
</dbReference>
<dbReference type="EMBL" id="MJMJ01000004">
    <property type="protein sequence ID" value="OLQ92314.1"/>
    <property type="molecule type" value="Genomic_DNA"/>
</dbReference>
<proteinExistence type="predicted"/>
<sequence>MSCFSSLVTKVGRPAVYLLKALCQRTRSRVNVPSIQVDGKTYWQFSGKELSAGNSLIKQEIAFQIHMGRLMAKGIVDVVKQGNYRYARITEEYREMSDACPESIASV</sequence>
<name>A0A1Q9HNC9_9VIBR</name>
<accession>A0A1Q9HNC9</accession>
<dbReference type="EMBL" id="MJMH01000217">
    <property type="protein sequence ID" value="OLQ85761.1"/>
    <property type="molecule type" value="Genomic_DNA"/>
</dbReference>
<dbReference type="Proteomes" id="UP000186313">
    <property type="component" value="Unassembled WGS sequence"/>
</dbReference>
<keyword evidence="3" id="KW-1185">Reference proteome</keyword>
<protein>
    <submittedName>
        <fullName evidence="2">Uncharacterized protein</fullName>
    </submittedName>
</protein>